<dbReference type="eggNOG" id="KOG1116">
    <property type="taxonomic scope" value="Eukaryota"/>
</dbReference>
<dbReference type="InterPro" id="IPR017438">
    <property type="entry name" value="ATP-NAD_kinase_N"/>
</dbReference>
<sequence>MDGAKEGWDDLKATWQEARRCRQVATSMLGDSEALARVDRRVVQDTVRIASLNAEEMRHGGAAGSVADSSDLSDWYPTMAMATRKLVVGFDHDVSRVLMDSSELVGESDVENWPVWRCKVQKPGALEIKRNQAKIFAGPDRILIKYTTNILKNQLSLVLHPHEILGAELIEVQHKRQSSDAGRDRGKNDLRSNWESLFSKPNKKFVVVMHVLTVPSVMDPEAGVSSYQEFEISSFRDANGTILPDKQHLEQACKLRDAIKLVASERAPLLQYARPLRVIVNPISGHRKGRELFGRVEHLFKKADVPMETTFTSYAGHARMIILGGEHEGKRVPPLSPRSYCGVLVIGGDGTVCEVVNAMLEREDWEELVESLPVGTIPAGSECAFAKMISFVDPLGAAWVLLKGHRVGPVDMLRVTQGSRILYCLCGIGWGIPGKLAEESEALREVYGPARYLVSGLRSFLELRGCEGRLEILTPKEEEEEEFSETCRFAGVCEPLLSRLLGTETGERRRSLLWCTWQTD</sequence>
<dbReference type="Gene3D" id="2.60.200.40">
    <property type="match status" value="1"/>
</dbReference>
<reference evidence="3" key="3">
    <citation type="submission" date="2015-06" db="UniProtKB">
        <authorList>
            <consortium name="EnsemblProtists"/>
        </authorList>
    </citation>
    <scope>IDENTIFICATION</scope>
</reference>
<keyword evidence="4" id="KW-1185">Reference proteome</keyword>
<reference evidence="2 4" key="1">
    <citation type="journal article" date="2012" name="Nature">
        <title>Algal genomes reveal evolutionary mosaicism and the fate of nucleomorphs.</title>
        <authorList>
            <consortium name="DOE Joint Genome Institute"/>
            <person name="Curtis B.A."/>
            <person name="Tanifuji G."/>
            <person name="Burki F."/>
            <person name="Gruber A."/>
            <person name="Irimia M."/>
            <person name="Maruyama S."/>
            <person name="Arias M.C."/>
            <person name="Ball S.G."/>
            <person name="Gile G.H."/>
            <person name="Hirakawa Y."/>
            <person name="Hopkins J.F."/>
            <person name="Kuo A."/>
            <person name="Rensing S.A."/>
            <person name="Schmutz J."/>
            <person name="Symeonidi A."/>
            <person name="Elias M."/>
            <person name="Eveleigh R.J."/>
            <person name="Herman E.K."/>
            <person name="Klute M.J."/>
            <person name="Nakayama T."/>
            <person name="Obornik M."/>
            <person name="Reyes-Prieto A."/>
            <person name="Armbrust E.V."/>
            <person name="Aves S.J."/>
            <person name="Beiko R.G."/>
            <person name="Coutinho P."/>
            <person name="Dacks J.B."/>
            <person name="Durnford D.G."/>
            <person name="Fast N.M."/>
            <person name="Green B.R."/>
            <person name="Grisdale C.J."/>
            <person name="Hempel F."/>
            <person name="Henrissat B."/>
            <person name="Hoppner M.P."/>
            <person name="Ishida K."/>
            <person name="Kim E."/>
            <person name="Koreny L."/>
            <person name="Kroth P.G."/>
            <person name="Liu Y."/>
            <person name="Malik S.B."/>
            <person name="Maier U.G."/>
            <person name="McRose D."/>
            <person name="Mock T."/>
            <person name="Neilson J.A."/>
            <person name="Onodera N.T."/>
            <person name="Poole A.M."/>
            <person name="Pritham E.J."/>
            <person name="Richards T.A."/>
            <person name="Rocap G."/>
            <person name="Roy S.W."/>
            <person name="Sarai C."/>
            <person name="Schaack S."/>
            <person name="Shirato S."/>
            <person name="Slamovits C.H."/>
            <person name="Spencer D.F."/>
            <person name="Suzuki S."/>
            <person name="Worden A.Z."/>
            <person name="Zauner S."/>
            <person name="Barry K."/>
            <person name="Bell C."/>
            <person name="Bharti A.K."/>
            <person name="Crow J.A."/>
            <person name="Grimwood J."/>
            <person name="Kramer R."/>
            <person name="Lindquist E."/>
            <person name="Lucas S."/>
            <person name="Salamov A."/>
            <person name="McFadden G.I."/>
            <person name="Lane C.E."/>
            <person name="Keeling P.J."/>
            <person name="Gray M.W."/>
            <person name="Grigoriev I.V."/>
            <person name="Archibald J.M."/>
        </authorList>
    </citation>
    <scope>NUCLEOTIDE SEQUENCE</scope>
    <source>
        <strain evidence="2 4">CCMP2712</strain>
    </source>
</reference>
<dbReference type="HOGENOM" id="CLU_524247_0_0_1"/>
<dbReference type="OrthoDB" id="530923at2759"/>
<dbReference type="InterPro" id="IPR050187">
    <property type="entry name" value="Lipid_Phosphate_FormReg"/>
</dbReference>
<dbReference type="PANTHER" id="PTHR12358">
    <property type="entry name" value="SPHINGOSINE KINASE"/>
    <property type="match status" value="1"/>
</dbReference>
<dbReference type="Pfam" id="PF00781">
    <property type="entry name" value="DAGK_cat"/>
    <property type="match status" value="1"/>
</dbReference>
<proteinExistence type="predicted"/>
<dbReference type="RefSeq" id="XP_005820552.1">
    <property type="nucleotide sequence ID" value="XM_005820495.1"/>
</dbReference>
<reference evidence="4" key="2">
    <citation type="submission" date="2012-11" db="EMBL/GenBank/DDBJ databases">
        <authorList>
            <person name="Kuo A."/>
            <person name="Curtis B.A."/>
            <person name="Tanifuji G."/>
            <person name="Burki F."/>
            <person name="Gruber A."/>
            <person name="Irimia M."/>
            <person name="Maruyama S."/>
            <person name="Arias M.C."/>
            <person name="Ball S.G."/>
            <person name="Gile G.H."/>
            <person name="Hirakawa Y."/>
            <person name="Hopkins J.F."/>
            <person name="Rensing S.A."/>
            <person name="Schmutz J."/>
            <person name="Symeonidi A."/>
            <person name="Elias M."/>
            <person name="Eveleigh R.J."/>
            <person name="Herman E.K."/>
            <person name="Klute M.J."/>
            <person name="Nakayama T."/>
            <person name="Obornik M."/>
            <person name="Reyes-Prieto A."/>
            <person name="Armbrust E.V."/>
            <person name="Aves S.J."/>
            <person name="Beiko R.G."/>
            <person name="Coutinho P."/>
            <person name="Dacks J.B."/>
            <person name="Durnford D.G."/>
            <person name="Fast N.M."/>
            <person name="Green B.R."/>
            <person name="Grisdale C."/>
            <person name="Hempe F."/>
            <person name="Henrissat B."/>
            <person name="Hoppner M.P."/>
            <person name="Ishida K.-I."/>
            <person name="Kim E."/>
            <person name="Koreny L."/>
            <person name="Kroth P.G."/>
            <person name="Liu Y."/>
            <person name="Malik S.-B."/>
            <person name="Maier U.G."/>
            <person name="McRose D."/>
            <person name="Mock T."/>
            <person name="Neilson J.A."/>
            <person name="Onodera N.T."/>
            <person name="Poole A.M."/>
            <person name="Pritham E.J."/>
            <person name="Richards T.A."/>
            <person name="Rocap G."/>
            <person name="Roy S.W."/>
            <person name="Sarai C."/>
            <person name="Schaack S."/>
            <person name="Shirato S."/>
            <person name="Slamovits C.H."/>
            <person name="Spencer D.F."/>
            <person name="Suzuki S."/>
            <person name="Worden A.Z."/>
            <person name="Zauner S."/>
            <person name="Barry K."/>
            <person name="Bell C."/>
            <person name="Bharti A.K."/>
            <person name="Crow J.A."/>
            <person name="Grimwood J."/>
            <person name="Kramer R."/>
            <person name="Lindquist E."/>
            <person name="Lucas S."/>
            <person name="Salamov A."/>
            <person name="McFadden G.I."/>
            <person name="Lane C.E."/>
            <person name="Keeling P.J."/>
            <person name="Gray M.W."/>
            <person name="Grigoriev I.V."/>
            <person name="Archibald J.M."/>
        </authorList>
    </citation>
    <scope>NUCLEOTIDE SEQUENCE</scope>
    <source>
        <strain evidence="4">CCMP2712</strain>
    </source>
</reference>
<dbReference type="InterPro" id="IPR001206">
    <property type="entry name" value="Diacylglycerol_kinase_cat_dom"/>
</dbReference>
<dbReference type="SMART" id="SM00046">
    <property type="entry name" value="DAGKc"/>
    <property type="match status" value="1"/>
</dbReference>
<name>L1IBU8_GUITC</name>
<dbReference type="GO" id="GO:0001727">
    <property type="term" value="F:lipid kinase activity"/>
    <property type="evidence" value="ECO:0007669"/>
    <property type="project" value="TreeGrafter"/>
</dbReference>
<evidence type="ECO:0000313" key="4">
    <source>
        <dbReference type="Proteomes" id="UP000011087"/>
    </source>
</evidence>
<gene>
    <name evidence="2" type="ORF">GUITHDRAFT_120265</name>
</gene>
<accession>L1IBU8</accession>
<organism evidence="2">
    <name type="scientific">Guillardia theta (strain CCMP2712)</name>
    <name type="common">Cryptophyte</name>
    <dbReference type="NCBI Taxonomy" id="905079"/>
    <lineage>
        <taxon>Eukaryota</taxon>
        <taxon>Cryptophyceae</taxon>
        <taxon>Pyrenomonadales</taxon>
        <taxon>Geminigeraceae</taxon>
        <taxon>Guillardia</taxon>
    </lineage>
</organism>
<dbReference type="InterPro" id="IPR016064">
    <property type="entry name" value="NAD/diacylglycerol_kinase_sf"/>
</dbReference>
<dbReference type="GeneID" id="17290284"/>
<dbReference type="PANTHER" id="PTHR12358:SF54">
    <property type="entry name" value="SPHINGOSINE KINASE RELATED PROTEIN"/>
    <property type="match status" value="1"/>
</dbReference>
<dbReference type="PROSITE" id="PS50146">
    <property type="entry name" value="DAGK"/>
    <property type="match status" value="1"/>
</dbReference>
<dbReference type="Gene3D" id="3.40.50.10330">
    <property type="entry name" value="Probable inorganic polyphosphate/atp-NAD kinase, domain 1"/>
    <property type="match status" value="1"/>
</dbReference>
<evidence type="ECO:0000313" key="2">
    <source>
        <dbReference type="EMBL" id="EKX33572.1"/>
    </source>
</evidence>
<dbReference type="GO" id="GO:0006665">
    <property type="term" value="P:sphingolipid metabolic process"/>
    <property type="evidence" value="ECO:0007669"/>
    <property type="project" value="TreeGrafter"/>
</dbReference>
<dbReference type="STRING" id="905079.L1IBU8"/>
<dbReference type="EMBL" id="JH993137">
    <property type="protein sequence ID" value="EKX33572.1"/>
    <property type="molecule type" value="Genomic_DNA"/>
</dbReference>
<evidence type="ECO:0000259" key="1">
    <source>
        <dbReference type="PROSITE" id="PS50146"/>
    </source>
</evidence>
<dbReference type="AlphaFoldDB" id="L1IBU8"/>
<dbReference type="Proteomes" id="UP000011087">
    <property type="component" value="Unassembled WGS sequence"/>
</dbReference>
<dbReference type="KEGG" id="gtt:GUITHDRAFT_120265"/>
<dbReference type="GO" id="GO:0016020">
    <property type="term" value="C:membrane"/>
    <property type="evidence" value="ECO:0007669"/>
    <property type="project" value="GOC"/>
</dbReference>
<dbReference type="SUPFAM" id="SSF111331">
    <property type="entry name" value="NAD kinase/diacylglycerol kinase-like"/>
    <property type="match status" value="1"/>
</dbReference>
<dbReference type="PaxDb" id="55529-EKX33572"/>
<feature type="domain" description="DAGKc" evidence="1">
    <location>
        <begin position="271"/>
        <end position="419"/>
    </location>
</feature>
<dbReference type="EnsemblProtists" id="EKX33572">
    <property type="protein sequence ID" value="EKX33572"/>
    <property type="gene ID" value="GUITHDRAFT_120265"/>
</dbReference>
<protein>
    <recommendedName>
        <fullName evidence="1">DAGKc domain-containing protein</fullName>
    </recommendedName>
</protein>
<evidence type="ECO:0000313" key="3">
    <source>
        <dbReference type="EnsemblProtists" id="EKX33572"/>
    </source>
</evidence>